<dbReference type="CDD" id="cd15904">
    <property type="entry name" value="TSPO_MBR"/>
    <property type="match status" value="1"/>
</dbReference>
<dbReference type="AlphaFoldDB" id="M2WW26"/>
<dbReference type="InterPro" id="IPR004307">
    <property type="entry name" value="TspO_MBR"/>
</dbReference>
<dbReference type="PANTHER" id="PTHR10057:SF0">
    <property type="entry name" value="TRANSLOCATOR PROTEIN"/>
    <property type="match status" value="1"/>
</dbReference>
<reference evidence="7 8" key="1">
    <citation type="journal article" date="2013" name="Genome Announc.">
        <title>Draft Genome Sequence of Amycolatopsis decaplanina Strain DSM 44594T.</title>
        <authorList>
            <person name="Kaur N."/>
            <person name="Kumar S."/>
            <person name="Bala M."/>
            <person name="Raghava G.P."/>
            <person name="Mayilraj S."/>
        </authorList>
    </citation>
    <scope>NUCLEOTIDE SEQUENCE [LARGE SCALE GENOMIC DNA]</scope>
    <source>
        <strain evidence="7 8">DSM 44594</strain>
    </source>
</reference>
<feature type="transmembrane region" description="Helical" evidence="6">
    <location>
        <begin position="83"/>
        <end position="103"/>
    </location>
</feature>
<accession>M2WW26</accession>
<sequence length="135" mass="14605">MAVIGAFSSAQAKTVYSGFTLPSWAPPPWLFGPVWTVLYLMIAVSGWLFWRAKNDGRGLGWYGAGLLLNAAWTPLFFTAGAYTAALIDIIALDLVIVLTVVLFRRRSALAAALQLPYLAWTLFATALNAAVVVLN</sequence>
<dbReference type="EMBL" id="AOHO01000074">
    <property type="protein sequence ID" value="EME52941.1"/>
    <property type="molecule type" value="Genomic_DNA"/>
</dbReference>
<dbReference type="Gene3D" id="1.20.1260.100">
    <property type="entry name" value="TspO/MBR protein"/>
    <property type="match status" value="1"/>
</dbReference>
<dbReference type="Pfam" id="PF03073">
    <property type="entry name" value="TspO_MBR"/>
    <property type="match status" value="1"/>
</dbReference>
<evidence type="ECO:0000256" key="1">
    <source>
        <dbReference type="ARBA" id="ARBA00004141"/>
    </source>
</evidence>
<dbReference type="PANTHER" id="PTHR10057">
    <property type="entry name" value="PERIPHERAL-TYPE BENZODIAZEPINE RECEPTOR"/>
    <property type="match status" value="1"/>
</dbReference>
<keyword evidence="5 6" id="KW-0472">Membrane</keyword>
<evidence type="ECO:0000256" key="5">
    <source>
        <dbReference type="ARBA" id="ARBA00023136"/>
    </source>
</evidence>
<comment type="similarity">
    <text evidence="2">Belongs to the TspO/BZRP family.</text>
</comment>
<evidence type="ECO:0000256" key="3">
    <source>
        <dbReference type="ARBA" id="ARBA00022692"/>
    </source>
</evidence>
<evidence type="ECO:0000256" key="6">
    <source>
        <dbReference type="SAM" id="Phobius"/>
    </source>
</evidence>
<feature type="transmembrane region" description="Helical" evidence="6">
    <location>
        <begin position="115"/>
        <end position="134"/>
    </location>
</feature>
<gene>
    <name evidence="7" type="ORF">H074_31512</name>
</gene>
<dbReference type="GO" id="GO:0033013">
    <property type="term" value="P:tetrapyrrole metabolic process"/>
    <property type="evidence" value="ECO:0007669"/>
    <property type="project" value="UniProtKB-ARBA"/>
</dbReference>
<dbReference type="GO" id="GO:0016020">
    <property type="term" value="C:membrane"/>
    <property type="evidence" value="ECO:0007669"/>
    <property type="project" value="UniProtKB-SubCell"/>
</dbReference>
<dbReference type="Proteomes" id="UP000054226">
    <property type="component" value="Unassembled WGS sequence"/>
</dbReference>
<comment type="caution">
    <text evidence="7">The sequence shown here is derived from an EMBL/GenBank/DDBJ whole genome shotgun (WGS) entry which is preliminary data.</text>
</comment>
<comment type="subcellular location">
    <subcellularLocation>
        <location evidence="1">Membrane</location>
        <topology evidence="1">Multi-pass membrane protein</topology>
    </subcellularLocation>
</comment>
<keyword evidence="4 6" id="KW-1133">Transmembrane helix</keyword>
<dbReference type="PIRSF" id="PIRSF005859">
    <property type="entry name" value="PBR"/>
    <property type="match status" value="1"/>
</dbReference>
<evidence type="ECO:0000256" key="4">
    <source>
        <dbReference type="ARBA" id="ARBA00022989"/>
    </source>
</evidence>
<feature type="transmembrane region" description="Helical" evidence="6">
    <location>
        <begin position="59"/>
        <end position="77"/>
    </location>
</feature>
<evidence type="ECO:0000256" key="2">
    <source>
        <dbReference type="ARBA" id="ARBA00007524"/>
    </source>
</evidence>
<keyword evidence="8" id="KW-1185">Reference proteome</keyword>
<dbReference type="PATRIC" id="fig|1284240.4.peg.6421"/>
<dbReference type="FunFam" id="1.20.1260.100:FF:000001">
    <property type="entry name" value="translocator protein 2"/>
    <property type="match status" value="1"/>
</dbReference>
<dbReference type="InterPro" id="IPR038330">
    <property type="entry name" value="TspO/MBR-related_sf"/>
</dbReference>
<feature type="transmembrane region" description="Helical" evidence="6">
    <location>
        <begin position="28"/>
        <end position="50"/>
    </location>
</feature>
<proteinExistence type="inferred from homology"/>
<evidence type="ECO:0000313" key="8">
    <source>
        <dbReference type="Proteomes" id="UP000054226"/>
    </source>
</evidence>
<name>M2WW26_9PSEU</name>
<protein>
    <submittedName>
        <fullName evidence="7">TspO and MBR like protein</fullName>
    </submittedName>
</protein>
<evidence type="ECO:0000313" key="7">
    <source>
        <dbReference type="EMBL" id="EME52941.1"/>
    </source>
</evidence>
<keyword evidence="3 6" id="KW-0812">Transmembrane</keyword>
<organism evidence="7 8">
    <name type="scientific">Amycolatopsis decaplanina DSM 44594</name>
    <dbReference type="NCBI Taxonomy" id="1284240"/>
    <lineage>
        <taxon>Bacteria</taxon>
        <taxon>Bacillati</taxon>
        <taxon>Actinomycetota</taxon>
        <taxon>Actinomycetes</taxon>
        <taxon>Pseudonocardiales</taxon>
        <taxon>Pseudonocardiaceae</taxon>
        <taxon>Amycolatopsis</taxon>
    </lineage>
</organism>